<dbReference type="AlphaFoldDB" id="A0A897N5G1"/>
<feature type="region of interest" description="Disordered" evidence="1">
    <location>
        <begin position="167"/>
        <end position="198"/>
    </location>
</feature>
<sequence length="231" mass="23880">MGGEPAMSTAPPWVDSPDVPTQGDTGGPDSDSGGSGLSGSGSVEVDHMILTGVNVEPTRPQPGVSMTVRVTVTEDLSFVGPLDPDLCNPGGINTTGQQVQVRVDPEWAAERTENECIAMGNLGTNAETIEFGVKAPSSPGTYSIRVGLEMPGSGKGPEWTTTTIEVSESGWEEDSDTRNTEPDADDSGGNGPAIDLNIPNPLDGNGDALDNIQIILLLIVVIYALSKFGGD</sequence>
<accession>A0A897N5G1</accession>
<name>A0A897N5G1_9EURY</name>
<evidence type="ECO:0000256" key="1">
    <source>
        <dbReference type="SAM" id="MobiDB-lite"/>
    </source>
</evidence>
<feature type="region of interest" description="Disordered" evidence="1">
    <location>
        <begin position="1"/>
        <end position="42"/>
    </location>
</feature>
<evidence type="ECO:0000313" key="3">
    <source>
        <dbReference type="Proteomes" id="UP000663525"/>
    </source>
</evidence>
<dbReference type="EMBL" id="CP064787">
    <property type="protein sequence ID" value="QSG06473.1"/>
    <property type="molecule type" value="Genomic_DNA"/>
</dbReference>
<proteinExistence type="predicted"/>
<reference evidence="2" key="1">
    <citation type="submission" date="2020-11" db="EMBL/GenBank/DDBJ databases">
        <title>Carbohydrate-dependent, anaerobic sulfur respiration: A novel catabolism in halophilic archaea.</title>
        <authorList>
            <person name="Sorokin D.Y."/>
            <person name="Messina E."/>
            <person name="Smedile F."/>
            <person name="La Cono V."/>
            <person name="Hallsworth J.E."/>
            <person name="Yakimov M.M."/>
        </authorList>
    </citation>
    <scope>NUCLEOTIDE SEQUENCE</scope>
    <source>
        <strain evidence="2">HSR12-1</strain>
    </source>
</reference>
<organism evidence="2 3">
    <name type="scientific">Halapricum desulfuricans</name>
    <dbReference type="NCBI Taxonomy" id="2841257"/>
    <lineage>
        <taxon>Archaea</taxon>
        <taxon>Methanobacteriati</taxon>
        <taxon>Methanobacteriota</taxon>
        <taxon>Stenosarchaea group</taxon>
        <taxon>Halobacteria</taxon>
        <taxon>Halobacteriales</taxon>
        <taxon>Haloarculaceae</taxon>
        <taxon>Halapricum</taxon>
    </lineage>
</organism>
<evidence type="ECO:0000313" key="2">
    <source>
        <dbReference type="EMBL" id="QSG06473.1"/>
    </source>
</evidence>
<protein>
    <submittedName>
        <fullName evidence="2">Uncharacterized protein</fullName>
    </submittedName>
</protein>
<gene>
    <name evidence="2" type="ORF">HSR121_2142</name>
</gene>
<dbReference type="Proteomes" id="UP000663525">
    <property type="component" value="Chromosome"/>
</dbReference>